<protein>
    <submittedName>
        <fullName evidence="1">Uncharacterized protein</fullName>
    </submittedName>
</protein>
<organism evidence="1">
    <name type="scientific">Arundo donax</name>
    <name type="common">Giant reed</name>
    <name type="synonym">Donax arundinaceus</name>
    <dbReference type="NCBI Taxonomy" id="35708"/>
    <lineage>
        <taxon>Eukaryota</taxon>
        <taxon>Viridiplantae</taxon>
        <taxon>Streptophyta</taxon>
        <taxon>Embryophyta</taxon>
        <taxon>Tracheophyta</taxon>
        <taxon>Spermatophyta</taxon>
        <taxon>Magnoliopsida</taxon>
        <taxon>Liliopsida</taxon>
        <taxon>Poales</taxon>
        <taxon>Poaceae</taxon>
        <taxon>PACMAD clade</taxon>
        <taxon>Arundinoideae</taxon>
        <taxon>Arundineae</taxon>
        <taxon>Arundo</taxon>
    </lineage>
</organism>
<accession>A0A0A8XX08</accession>
<evidence type="ECO:0000313" key="1">
    <source>
        <dbReference type="EMBL" id="JAD17293.1"/>
    </source>
</evidence>
<name>A0A0A8XX08_ARUDO</name>
<proteinExistence type="predicted"/>
<reference evidence="1" key="1">
    <citation type="submission" date="2014-09" db="EMBL/GenBank/DDBJ databases">
        <authorList>
            <person name="Magalhaes I.L.F."/>
            <person name="Oliveira U."/>
            <person name="Santos F.R."/>
            <person name="Vidigal T.H.D.A."/>
            <person name="Brescovit A.D."/>
            <person name="Santos A.J."/>
        </authorList>
    </citation>
    <scope>NUCLEOTIDE SEQUENCE</scope>
    <source>
        <tissue evidence="1">Shoot tissue taken approximately 20 cm above the soil surface</tissue>
    </source>
</reference>
<sequence>MIHWKGIQSVLGYDCHTWSSMPFHSTLPAGTQEGKTTPPGYICYRCRIPGIIFRIARQLMVPILTRLKQLGLLPYYCKSFRWHPRITCPWCISECCR</sequence>
<dbReference type="EMBL" id="GBRH01280602">
    <property type="protein sequence ID" value="JAD17293.1"/>
    <property type="molecule type" value="Transcribed_RNA"/>
</dbReference>
<reference evidence="1" key="2">
    <citation type="journal article" date="2015" name="Data Brief">
        <title>Shoot transcriptome of the giant reed, Arundo donax.</title>
        <authorList>
            <person name="Barrero R.A."/>
            <person name="Guerrero F.D."/>
            <person name="Moolhuijzen P."/>
            <person name="Goolsby J.A."/>
            <person name="Tidwell J."/>
            <person name="Bellgard S.E."/>
            <person name="Bellgard M.I."/>
        </authorList>
    </citation>
    <scope>NUCLEOTIDE SEQUENCE</scope>
    <source>
        <tissue evidence="1">Shoot tissue taken approximately 20 cm above the soil surface</tissue>
    </source>
</reference>
<dbReference type="AlphaFoldDB" id="A0A0A8XX08"/>